<reference evidence="1 2" key="1">
    <citation type="journal article" date="2019" name="Sci. Rep.">
        <title>Orb-weaving spider Araneus ventricosus genome elucidates the spidroin gene catalogue.</title>
        <authorList>
            <person name="Kono N."/>
            <person name="Nakamura H."/>
            <person name="Ohtoshi R."/>
            <person name="Moran D.A.P."/>
            <person name="Shinohara A."/>
            <person name="Yoshida Y."/>
            <person name="Fujiwara M."/>
            <person name="Mori M."/>
            <person name="Tomita M."/>
            <person name="Arakawa K."/>
        </authorList>
    </citation>
    <scope>NUCLEOTIDE SEQUENCE [LARGE SCALE GENOMIC DNA]</scope>
</reference>
<organism evidence="1 2">
    <name type="scientific">Araneus ventricosus</name>
    <name type="common">Orbweaver spider</name>
    <name type="synonym">Epeira ventricosa</name>
    <dbReference type="NCBI Taxonomy" id="182803"/>
    <lineage>
        <taxon>Eukaryota</taxon>
        <taxon>Metazoa</taxon>
        <taxon>Ecdysozoa</taxon>
        <taxon>Arthropoda</taxon>
        <taxon>Chelicerata</taxon>
        <taxon>Arachnida</taxon>
        <taxon>Araneae</taxon>
        <taxon>Araneomorphae</taxon>
        <taxon>Entelegynae</taxon>
        <taxon>Araneoidea</taxon>
        <taxon>Araneidae</taxon>
        <taxon>Araneus</taxon>
    </lineage>
</organism>
<protein>
    <submittedName>
        <fullName evidence="1">Uncharacterized protein</fullName>
    </submittedName>
</protein>
<sequence>MVKGIDSGDDSGELTLPLTFEGREIVAAAPEGSDFSKIVIRLGGFHLLSSFFGAFGYIMQGSGIKEVLSLIYAPNSLDKMLTGHPYARAFRTHTLLHLTLATIISKKLVIDDDMDANLQNIIEDVKNNTISYNDIENCDEKTEALLY</sequence>
<gene>
    <name evidence="1" type="ORF">AVEN_270851_1</name>
</gene>
<dbReference type="AlphaFoldDB" id="A0A4Y2WLM9"/>
<comment type="caution">
    <text evidence="1">The sequence shown here is derived from an EMBL/GenBank/DDBJ whole genome shotgun (WGS) entry which is preliminary data.</text>
</comment>
<name>A0A4Y2WLM9_ARAVE</name>
<keyword evidence="2" id="KW-1185">Reference proteome</keyword>
<dbReference type="EMBL" id="BGPR01061571">
    <property type="protein sequence ID" value="GBO37222.1"/>
    <property type="molecule type" value="Genomic_DNA"/>
</dbReference>
<dbReference type="Proteomes" id="UP000499080">
    <property type="component" value="Unassembled WGS sequence"/>
</dbReference>
<proteinExistence type="predicted"/>
<evidence type="ECO:0000313" key="1">
    <source>
        <dbReference type="EMBL" id="GBO37222.1"/>
    </source>
</evidence>
<accession>A0A4Y2WLM9</accession>
<evidence type="ECO:0000313" key="2">
    <source>
        <dbReference type="Proteomes" id="UP000499080"/>
    </source>
</evidence>
<dbReference type="OrthoDB" id="6753017at2759"/>